<dbReference type="NCBIfam" id="NF038094">
    <property type="entry name" value="CueP_fam"/>
    <property type="match status" value="1"/>
</dbReference>
<dbReference type="EMBL" id="JABBPK010000001">
    <property type="protein sequence ID" value="NMO76367.1"/>
    <property type="molecule type" value="Genomic_DNA"/>
</dbReference>
<evidence type="ECO:0000313" key="3">
    <source>
        <dbReference type="Proteomes" id="UP000588491"/>
    </source>
</evidence>
<organism evidence="2 3">
    <name type="scientific">Niallia alba</name>
    <dbReference type="NCBI Taxonomy" id="2729105"/>
    <lineage>
        <taxon>Bacteria</taxon>
        <taxon>Bacillati</taxon>
        <taxon>Bacillota</taxon>
        <taxon>Bacilli</taxon>
        <taxon>Bacillales</taxon>
        <taxon>Bacillaceae</taxon>
        <taxon>Niallia</taxon>
    </lineage>
</organism>
<name>A0A7Y0PKV4_9BACI</name>
<comment type="caution">
    <text evidence="2">The sequence shown here is derived from an EMBL/GenBank/DDBJ whole genome shotgun (WGS) entry which is preliminary data.</text>
</comment>
<evidence type="ECO:0000256" key="1">
    <source>
        <dbReference type="SAM" id="Phobius"/>
    </source>
</evidence>
<dbReference type="Pfam" id="PF21172">
    <property type="entry name" value="CueP"/>
    <property type="match status" value="1"/>
</dbReference>
<dbReference type="Gene3D" id="2.60.40.3700">
    <property type="match status" value="1"/>
</dbReference>
<protein>
    <submittedName>
        <fullName evidence="2">Uncharacterized protein</fullName>
    </submittedName>
</protein>
<proteinExistence type="predicted"/>
<keyword evidence="1" id="KW-1133">Transmembrane helix</keyword>
<feature type="transmembrane region" description="Helical" evidence="1">
    <location>
        <begin position="6"/>
        <end position="24"/>
    </location>
</feature>
<keyword evidence="1" id="KW-0812">Transmembrane</keyword>
<dbReference type="AlphaFoldDB" id="A0A7Y0PKV4"/>
<keyword evidence="3" id="KW-1185">Reference proteome</keyword>
<gene>
    <name evidence="2" type="ORF">HHU08_04995</name>
</gene>
<keyword evidence="1" id="KW-0472">Membrane</keyword>
<dbReference type="InterPro" id="IPR047808">
    <property type="entry name" value="CueP-like"/>
</dbReference>
<sequence length="178" mass="20231">MKKKKLIIPIFITIIFAVTVLLIINQNNRYEKTDGKELKQLVQDYSAGKKSATTASISSDTLTVNTLENDELIYRLPKDEFFVSFAPYLTETHPCAIHNLAGCRGELANKEFAVYIEDQEGNVYVDELLTSQQNGFIDVWLPRNKDFQITISYDGKTTKTEFTTFKDDNTCITTLPLT</sequence>
<reference evidence="2 3" key="1">
    <citation type="submission" date="2020-04" db="EMBL/GenBank/DDBJ databases">
        <title>Bacillus sp. UniB3 isolated from commercial digestive syrup.</title>
        <authorList>
            <person name="Thorat V."/>
            <person name="Kirdat K."/>
            <person name="Tiwarekar B."/>
            <person name="Yadav A."/>
        </authorList>
    </citation>
    <scope>NUCLEOTIDE SEQUENCE [LARGE SCALE GENOMIC DNA]</scope>
    <source>
        <strain evidence="2 3">UniB3</strain>
    </source>
</reference>
<dbReference type="RefSeq" id="WP_169187942.1">
    <property type="nucleotide sequence ID" value="NZ_JABBPK010000001.1"/>
</dbReference>
<accession>A0A7Y0PKV4</accession>
<dbReference type="Proteomes" id="UP000588491">
    <property type="component" value="Unassembled WGS sequence"/>
</dbReference>
<evidence type="ECO:0000313" key="2">
    <source>
        <dbReference type="EMBL" id="NMO76367.1"/>
    </source>
</evidence>